<dbReference type="PRINTS" id="PR00689">
    <property type="entry name" value="ACOABINDINGP"/>
</dbReference>
<evidence type="ECO:0000259" key="4">
    <source>
        <dbReference type="PROSITE" id="PS51228"/>
    </source>
</evidence>
<keyword evidence="3" id="KW-0732">Signal</keyword>
<dbReference type="GO" id="GO:0006631">
    <property type="term" value="P:fatty acid metabolic process"/>
    <property type="evidence" value="ECO:0007669"/>
    <property type="project" value="TreeGrafter"/>
</dbReference>
<feature type="signal peptide" evidence="3">
    <location>
        <begin position="1"/>
        <end position="20"/>
    </location>
</feature>
<evidence type="ECO:0000313" key="6">
    <source>
        <dbReference type="Proteomes" id="UP000286415"/>
    </source>
</evidence>
<evidence type="ECO:0000313" key="5">
    <source>
        <dbReference type="EMBL" id="KAG5451383.1"/>
    </source>
</evidence>
<sequence length="176" mass="20010">MLSVMMMLMMMIMMVIHIIAVEDLLDLEYSDDIILIFQDEGEALALLYRLTTFIPSFNIRLSTSKCSHTSERVVSEYTPYNSGGSTGACGELYIPQYSEKVKHLKCRPEDDDLLELYGLFKQANEGDVNTAAPFFIEFKAKAKWNAWNGRKGMSKEDAKKQYIEAATKCIEKYGMA</sequence>
<dbReference type="InterPro" id="IPR000582">
    <property type="entry name" value="Acyl-CoA-binding_protein"/>
</dbReference>
<comment type="caution">
    <text evidence="5">The sequence shown here is derived from an EMBL/GenBank/DDBJ whole genome shotgun (WGS) entry which is preliminary data.</text>
</comment>
<dbReference type="EMBL" id="NIRI02000042">
    <property type="protein sequence ID" value="KAG5451383.1"/>
    <property type="molecule type" value="Genomic_DNA"/>
</dbReference>
<dbReference type="AlphaFoldDB" id="A0A8T1MQC8"/>
<gene>
    <name evidence="5" type="ORF">CSKR_105336</name>
</gene>
<dbReference type="OrthoDB" id="346910at2759"/>
<dbReference type="GO" id="GO:0000062">
    <property type="term" value="F:fatty-acyl-CoA binding"/>
    <property type="evidence" value="ECO:0007669"/>
    <property type="project" value="InterPro"/>
</dbReference>
<dbReference type="PANTHER" id="PTHR23310:SF62">
    <property type="entry name" value="ACYL-COA BINDING PROTEIN 1, ISOFORM A"/>
    <property type="match status" value="1"/>
</dbReference>
<dbReference type="PANTHER" id="PTHR23310">
    <property type="entry name" value="ACYL-COA-BINDING PROTEIN, ACBP"/>
    <property type="match status" value="1"/>
</dbReference>
<organism evidence="5 6">
    <name type="scientific">Clonorchis sinensis</name>
    <name type="common">Chinese liver fluke</name>
    <dbReference type="NCBI Taxonomy" id="79923"/>
    <lineage>
        <taxon>Eukaryota</taxon>
        <taxon>Metazoa</taxon>
        <taxon>Spiralia</taxon>
        <taxon>Lophotrochozoa</taxon>
        <taxon>Platyhelminthes</taxon>
        <taxon>Trematoda</taxon>
        <taxon>Digenea</taxon>
        <taxon>Opisthorchiida</taxon>
        <taxon>Opisthorchiata</taxon>
        <taxon>Opisthorchiidae</taxon>
        <taxon>Clonorchis</taxon>
    </lineage>
</organism>
<feature type="domain" description="ACB" evidence="4">
    <location>
        <begin position="89"/>
        <end position="175"/>
    </location>
</feature>
<reference evidence="5 6" key="2">
    <citation type="journal article" date="2021" name="Genomics">
        <title>High-quality reference genome for Clonorchis sinensis.</title>
        <authorList>
            <person name="Young N.D."/>
            <person name="Stroehlein A.J."/>
            <person name="Kinkar L."/>
            <person name="Wang T."/>
            <person name="Sohn W.M."/>
            <person name="Chang B.C.H."/>
            <person name="Kaur P."/>
            <person name="Weisz D."/>
            <person name="Dudchenko O."/>
            <person name="Aiden E.L."/>
            <person name="Korhonen P.K."/>
            <person name="Gasser R.B."/>
        </authorList>
    </citation>
    <scope>NUCLEOTIDE SEQUENCE [LARGE SCALE GENOMIC DNA]</scope>
    <source>
        <strain evidence="5">Cs-k2</strain>
    </source>
</reference>
<accession>A0A8T1MQC8</accession>
<dbReference type="SUPFAM" id="SSF47027">
    <property type="entry name" value="Acyl-CoA binding protein"/>
    <property type="match status" value="1"/>
</dbReference>
<dbReference type="Proteomes" id="UP000286415">
    <property type="component" value="Unassembled WGS sequence"/>
</dbReference>
<dbReference type="PROSITE" id="PS51228">
    <property type="entry name" value="ACB_2"/>
    <property type="match status" value="1"/>
</dbReference>
<name>A0A8T1MQC8_CLOSI</name>
<keyword evidence="2" id="KW-0446">Lipid-binding</keyword>
<dbReference type="InterPro" id="IPR035984">
    <property type="entry name" value="Acyl-CoA-binding_sf"/>
</dbReference>
<dbReference type="Gene3D" id="1.20.80.10">
    <property type="match status" value="1"/>
</dbReference>
<dbReference type="Pfam" id="PF00887">
    <property type="entry name" value="ACBP"/>
    <property type="match status" value="1"/>
</dbReference>
<evidence type="ECO:0000256" key="1">
    <source>
        <dbReference type="ARBA" id="ARBA00005567"/>
    </source>
</evidence>
<comment type="similarity">
    <text evidence="1">Belongs to the ACBP family.</text>
</comment>
<reference evidence="5 6" key="1">
    <citation type="journal article" date="2018" name="Biotechnol. Adv.">
        <title>Improved genomic resources and new bioinformatic workflow for the carcinogenic parasite Clonorchis sinensis: Biotechnological implications.</title>
        <authorList>
            <person name="Wang D."/>
            <person name="Korhonen P.K."/>
            <person name="Gasser R.B."/>
            <person name="Young N.D."/>
        </authorList>
    </citation>
    <scope>NUCLEOTIDE SEQUENCE [LARGE SCALE GENOMIC DNA]</scope>
    <source>
        <strain evidence="5">Cs-k2</strain>
    </source>
</reference>
<evidence type="ECO:0000256" key="3">
    <source>
        <dbReference type="SAM" id="SignalP"/>
    </source>
</evidence>
<feature type="chain" id="PRO_5035897719" evidence="3">
    <location>
        <begin position="21"/>
        <end position="176"/>
    </location>
</feature>
<protein>
    <submittedName>
        <fullName evidence="5">Acyl-CoA-binding domain-containing protein 7</fullName>
    </submittedName>
</protein>
<keyword evidence="6" id="KW-1185">Reference proteome</keyword>
<dbReference type="InterPro" id="IPR014352">
    <property type="entry name" value="FERM/acyl-CoA-bd_prot_sf"/>
</dbReference>
<proteinExistence type="inferred from homology"/>
<evidence type="ECO:0000256" key="2">
    <source>
        <dbReference type="ARBA" id="ARBA00023121"/>
    </source>
</evidence>